<sequence>MFVHQLKESGSEHGGSEGRRQIYTAHDHQVTTTTQREYSQTQSSPASSATSSSHKQPRSPDPEPYEDPEAFRNNSIACLRAKAQEHQARLLSSNLLLQVRGLSRGAHGVPSNAPSAAGDDDGPLDIDVGTEAPPLDPSHPHPNHHY</sequence>
<evidence type="ECO:0000259" key="3">
    <source>
        <dbReference type="PROSITE" id="PS50803"/>
    </source>
</evidence>
<dbReference type="InterPro" id="IPR003654">
    <property type="entry name" value="OAR_dom"/>
</dbReference>
<dbReference type="PROSITE" id="PS50803">
    <property type="entry name" value="OAR"/>
    <property type="match status" value="1"/>
</dbReference>
<evidence type="ECO:0000313" key="5">
    <source>
        <dbReference type="Proteomes" id="UP000653454"/>
    </source>
</evidence>
<protein>
    <submittedName>
        <fullName evidence="4">(diamondback moth) hypothetical protein</fullName>
    </submittedName>
</protein>
<name>A0A8S4DM25_PLUXY</name>
<reference evidence="4" key="1">
    <citation type="submission" date="2020-11" db="EMBL/GenBank/DDBJ databases">
        <authorList>
            <person name="Whiteford S."/>
        </authorList>
    </citation>
    <scope>NUCLEOTIDE SEQUENCE</scope>
</reference>
<dbReference type="EMBL" id="CAJHNJ030000006">
    <property type="protein sequence ID" value="CAG9101283.1"/>
    <property type="molecule type" value="Genomic_DNA"/>
</dbReference>
<comment type="subcellular location">
    <subcellularLocation>
        <location evidence="1">Nucleus</location>
    </subcellularLocation>
</comment>
<feature type="region of interest" description="Disordered" evidence="2">
    <location>
        <begin position="1"/>
        <end position="71"/>
    </location>
</feature>
<dbReference type="Proteomes" id="UP000653454">
    <property type="component" value="Unassembled WGS sequence"/>
</dbReference>
<accession>A0A8S4DM25</accession>
<feature type="domain" description="OAR" evidence="3">
    <location>
        <begin position="74"/>
        <end position="87"/>
    </location>
</feature>
<evidence type="ECO:0000313" key="4">
    <source>
        <dbReference type="EMBL" id="CAG9101283.1"/>
    </source>
</evidence>
<dbReference type="Pfam" id="PF03826">
    <property type="entry name" value="OAR"/>
    <property type="match status" value="1"/>
</dbReference>
<keyword evidence="5" id="KW-1185">Reference proteome</keyword>
<feature type="region of interest" description="Disordered" evidence="2">
    <location>
        <begin position="104"/>
        <end position="146"/>
    </location>
</feature>
<evidence type="ECO:0000256" key="1">
    <source>
        <dbReference type="ARBA" id="ARBA00004123"/>
    </source>
</evidence>
<evidence type="ECO:0000256" key="2">
    <source>
        <dbReference type="SAM" id="MobiDB-lite"/>
    </source>
</evidence>
<feature type="compositionally biased region" description="Basic and acidic residues" evidence="2">
    <location>
        <begin position="1"/>
        <end position="29"/>
    </location>
</feature>
<gene>
    <name evidence="4" type="ORF">PLXY2_LOCUS2527</name>
</gene>
<feature type="compositionally biased region" description="Low complexity" evidence="2">
    <location>
        <begin position="39"/>
        <end position="53"/>
    </location>
</feature>
<proteinExistence type="predicted"/>
<organism evidence="4 5">
    <name type="scientific">Plutella xylostella</name>
    <name type="common">Diamondback moth</name>
    <name type="synonym">Plutella maculipennis</name>
    <dbReference type="NCBI Taxonomy" id="51655"/>
    <lineage>
        <taxon>Eukaryota</taxon>
        <taxon>Metazoa</taxon>
        <taxon>Ecdysozoa</taxon>
        <taxon>Arthropoda</taxon>
        <taxon>Hexapoda</taxon>
        <taxon>Insecta</taxon>
        <taxon>Pterygota</taxon>
        <taxon>Neoptera</taxon>
        <taxon>Endopterygota</taxon>
        <taxon>Lepidoptera</taxon>
        <taxon>Glossata</taxon>
        <taxon>Ditrysia</taxon>
        <taxon>Yponomeutoidea</taxon>
        <taxon>Plutellidae</taxon>
        <taxon>Plutella</taxon>
    </lineage>
</organism>
<dbReference type="GO" id="GO:0005634">
    <property type="term" value="C:nucleus"/>
    <property type="evidence" value="ECO:0007669"/>
    <property type="project" value="UniProtKB-SubCell"/>
</dbReference>
<dbReference type="AlphaFoldDB" id="A0A8S4DM25"/>
<comment type="caution">
    <text evidence="4">The sequence shown here is derived from an EMBL/GenBank/DDBJ whole genome shotgun (WGS) entry which is preliminary data.</text>
</comment>